<dbReference type="SMART" id="SM00431">
    <property type="entry name" value="SCAN"/>
    <property type="match status" value="1"/>
</dbReference>
<keyword evidence="3" id="KW-0479">Metal-binding</keyword>
<keyword evidence="15" id="KW-1185">Reference proteome</keyword>
<dbReference type="GeneID" id="103060677"/>
<keyword evidence="8" id="KW-0238">DNA-binding</keyword>
<dbReference type="Gene3D" id="3.30.160.60">
    <property type="entry name" value="Classic Zinc Finger"/>
    <property type="match status" value="14"/>
</dbReference>
<dbReference type="AlphaFoldDB" id="A0A9F2RFD4"/>
<feature type="domain" description="C2H2-type" evidence="12">
    <location>
        <begin position="738"/>
        <end position="765"/>
    </location>
</feature>
<evidence type="ECO:0000259" key="14">
    <source>
        <dbReference type="PROSITE" id="PS50805"/>
    </source>
</evidence>
<evidence type="ECO:0000256" key="2">
    <source>
        <dbReference type="ARBA" id="ARBA00006991"/>
    </source>
</evidence>
<organism evidence="15 16">
    <name type="scientific">Python bivittatus</name>
    <name type="common">Burmese python</name>
    <name type="synonym">Python molurus bivittatus</name>
    <dbReference type="NCBI Taxonomy" id="176946"/>
    <lineage>
        <taxon>Eukaryota</taxon>
        <taxon>Metazoa</taxon>
        <taxon>Chordata</taxon>
        <taxon>Craniata</taxon>
        <taxon>Vertebrata</taxon>
        <taxon>Euteleostomi</taxon>
        <taxon>Lepidosauria</taxon>
        <taxon>Squamata</taxon>
        <taxon>Bifurcata</taxon>
        <taxon>Unidentata</taxon>
        <taxon>Episquamata</taxon>
        <taxon>Toxicofera</taxon>
        <taxon>Serpentes</taxon>
        <taxon>Henophidia</taxon>
        <taxon>Pythonidae</taxon>
        <taxon>Python</taxon>
    </lineage>
</organism>
<dbReference type="KEGG" id="pbi:103060677"/>
<dbReference type="FunFam" id="3.30.160.60:FF:002093">
    <property type="match status" value="1"/>
</dbReference>
<proteinExistence type="inferred from homology"/>
<dbReference type="FunFam" id="3.30.160.60:FF:000358">
    <property type="entry name" value="zinc finger protein 24"/>
    <property type="match status" value="1"/>
</dbReference>
<dbReference type="PANTHER" id="PTHR16515">
    <property type="entry name" value="PR DOMAIN ZINC FINGER PROTEIN"/>
    <property type="match status" value="1"/>
</dbReference>
<dbReference type="InterPro" id="IPR001909">
    <property type="entry name" value="KRAB"/>
</dbReference>
<dbReference type="Pfam" id="PF02023">
    <property type="entry name" value="SCAN"/>
    <property type="match status" value="1"/>
</dbReference>
<dbReference type="SUPFAM" id="SSF109640">
    <property type="entry name" value="KRAB domain (Kruppel-associated box)"/>
    <property type="match status" value="1"/>
</dbReference>
<feature type="domain" description="C2H2-type" evidence="12">
    <location>
        <begin position="402"/>
        <end position="429"/>
    </location>
</feature>
<dbReference type="SMART" id="SM00355">
    <property type="entry name" value="ZnF_C2H2"/>
    <property type="match status" value="14"/>
</dbReference>
<feature type="domain" description="C2H2-type" evidence="12">
    <location>
        <begin position="374"/>
        <end position="401"/>
    </location>
</feature>
<dbReference type="CDD" id="cd07936">
    <property type="entry name" value="SCAN"/>
    <property type="match status" value="1"/>
</dbReference>
<keyword evidence="10" id="KW-0539">Nucleus</keyword>
<dbReference type="InterPro" id="IPR013087">
    <property type="entry name" value="Znf_C2H2_type"/>
</dbReference>
<comment type="subcellular location">
    <subcellularLocation>
        <location evidence="1">Nucleus</location>
    </subcellularLocation>
</comment>
<dbReference type="PROSITE" id="PS50804">
    <property type="entry name" value="SCAN_BOX"/>
    <property type="match status" value="1"/>
</dbReference>
<dbReference type="SMART" id="SM00349">
    <property type="entry name" value="KRAB"/>
    <property type="match status" value="1"/>
</dbReference>
<evidence type="ECO:0000259" key="12">
    <source>
        <dbReference type="PROSITE" id="PS50157"/>
    </source>
</evidence>
<feature type="domain" description="C2H2-type" evidence="12">
    <location>
        <begin position="682"/>
        <end position="709"/>
    </location>
</feature>
<feature type="domain" description="C2H2-type" evidence="12">
    <location>
        <begin position="766"/>
        <end position="793"/>
    </location>
</feature>
<dbReference type="FunFam" id="3.30.160.60:FF:002090">
    <property type="entry name" value="Zinc finger protein 473"/>
    <property type="match status" value="1"/>
</dbReference>
<comment type="similarity">
    <text evidence="2">Belongs to the krueppel C2H2-type zinc-finger protein family.</text>
</comment>
<feature type="domain" description="C2H2-type" evidence="12">
    <location>
        <begin position="486"/>
        <end position="513"/>
    </location>
</feature>
<evidence type="ECO:0000313" key="16">
    <source>
        <dbReference type="RefSeq" id="XP_007444678.1"/>
    </source>
</evidence>
<dbReference type="InterPro" id="IPR036051">
    <property type="entry name" value="KRAB_dom_sf"/>
</dbReference>
<evidence type="ECO:0000313" key="15">
    <source>
        <dbReference type="Proteomes" id="UP000695026"/>
    </source>
</evidence>
<dbReference type="FunFam" id="3.30.160.60:FF:002063">
    <property type="entry name" value="RB associated KRAB zinc finger"/>
    <property type="match status" value="1"/>
</dbReference>
<dbReference type="FunFam" id="3.30.160.60:FF:000446">
    <property type="entry name" value="Zinc finger protein"/>
    <property type="match status" value="1"/>
</dbReference>
<dbReference type="OrthoDB" id="8113227at2759"/>
<keyword evidence="9" id="KW-0804">Transcription</keyword>
<feature type="domain" description="C2H2-type" evidence="12">
    <location>
        <begin position="458"/>
        <end position="485"/>
    </location>
</feature>
<protein>
    <submittedName>
        <fullName evidence="16">Zinc finger protein 708-like isoform X1</fullName>
    </submittedName>
</protein>
<dbReference type="FunFam" id="3.30.160.60:FF:002343">
    <property type="entry name" value="Zinc finger protein 33A"/>
    <property type="match status" value="3"/>
</dbReference>
<dbReference type="PROSITE" id="PS50157">
    <property type="entry name" value="ZINC_FINGER_C2H2_2"/>
    <property type="match status" value="15"/>
</dbReference>
<name>A0A9F2RFD4_PYTBI</name>
<dbReference type="Gene3D" id="1.10.4020.10">
    <property type="entry name" value="DNA breaking-rejoining enzymes"/>
    <property type="match status" value="1"/>
</dbReference>
<dbReference type="FunFam" id="3.30.160.60:FF:000514">
    <property type="entry name" value="Uncharacterized protein"/>
    <property type="match status" value="1"/>
</dbReference>
<dbReference type="Pfam" id="PF01352">
    <property type="entry name" value="KRAB"/>
    <property type="match status" value="1"/>
</dbReference>
<dbReference type="FunFam" id="3.30.160.60:FF:002196">
    <property type="entry name" value="zinc finger protein 850-like isoform X3"/>
    <property type="match status" value="1"/>
</dbReference>
<feature type="domain" description="C2H2-type" evidence="12">
    <location>
        <begin position="654"/>
        <end position="681"/>
    </location>
</feature>
<dbReference type="GO" id="GO:0008270">
    <property type="term" value="F:zinc ion binding"/>
    <property type="evidence" value="ECO:0007669"/>
    <property type="project" value="UniProtKB-KW"/>
</dbReference>
<keyword evidence="5 11" id="KW-0863">Zinc-finger</keyword>
<evidence type="ECO:0000256" key="3">
    <source>
        <dbReference type="ARBA" id="ARBA00022723"/>
    </source>
</evidence>
<evidence type="ECO:0000256" key="5">
    <source>
        <dbReference type="ARBA" id="ARBA00022771"/>
    </source>
</evidence>
<dbReference type="GO" id="GO:0003677">
    <property type="term" value="F:DNA binding"/>
    <property type="evidence" value="ECO:0007669"/>
    <property type="project" value="UniProtKB-KW"/>
</dbReference>
<dbReference type="GO" id="GO:0006355">
    <property type="term" value="P:regulation of DNA-templated transcription"/>
    <property type="evidence" value="ECO:0007669"/>
    <property type="project" value="InterPro"/>
</dbReference>
<feature type="domain" description="KRAB" evidence="14">
    <location>
        <begin position="216"/>
        <end position="307"/>
    </location>
</feature>
<feature type="domain" description="C2H2-type" evidence="12">
    <location>
        <begin position="514"/>
        <end position="541"/>
    </location>
</feature>
<dbReference type="PROSITE" id="PS00028">
    <property type="entry name" value="ZINC_FINGER_C2H2_1"/>
    <property type="match status" value="13"/>
</dbReference>
<accession>A0A9F2RFD4</accession>
<dbReference type="Pfam" id="PF00096">
    <property type="entry name" value="zf-C2H2"/>
    <property type="match status" value="13"/>
</dbReference>
<evidence type="ECO:0000256" key="11">
    <source>
        <dbReference type="PROSITE-ProRule" id="PRU00042"/>
    </source>
</evidence>
<dbReference type="FunFam" id="3.30.160.60:FF:000588">
    <property type="entry name" value="Zinc finger protein 568"/>
    <property type="match status" value="1"/>
</dbReference>
<dbReference type="FunFam" id="3.30.160.60:FF:000016">
    <property type="entry name" value="zinc finger protein 37 homolog"/>
    <property type="match status" value="1"/>
</dbReference>
<feature type="domain" description="C2H2-type" evidence="12">
    <location>
        <begin position="570"/>
        <end position="597"/>
    </location>
</feature>
<evidence type="ECO:0000256" key="4">
    <source>
        <dbReference type="ARBA" id="ARBA00022737"/>
    </source>
</evidence>
<dbReference type="SUPFAM" id="SSF57667">
    <property type="entry name" value="beta-beta-alpha zinc fingers"/>
    <property type="match status" value="8"/>
</dbReference>
<evidence type="ECO:0000259" key="13">
    <source>
        <dbReference type="PROSITE" id="PS50804"/>
    </source>
</evidence>
<dbReference type="GO" id="GO:0005634">
    <property type="term" value="C:nucleus"/>
    <property type="evidence" value="ECO:0007669"/>
    <property type="project" value="UniProtKB-SubCell"/>
</dbReference>
<evidence type="ECO:0000256" key="1">
    <source>
        <dbReference type="ARBA" id="ARBA00004123"/>
    </source>
</evidence>
<dbReference type="InterPro" id="IPR036236">
    <property type="entry name" value="Znf_C2H2_sf"/>
</dbReference>
<dbReference type="InterPro" id="IPR038269">
    <property type="entry name" value="SCAN_sf"/>
</dbReference>
<feature type="domain" description="C2H2-type" evidence="12">
    <location>
        <begin position="598"/>
        <end position="625"/>
    </location>
</feature>
<dbReference type="InterPro" id="IPR050331">
    <property type="entry name" value="Zinc_finger"/>
</dbReference>
<dbReference type="InterPro" id="IPR003309">
    <property type="entry name" value="SCAN_dom"/>
</dbReference>
<dbReference type="Proteomes" id="UP000695026">
    <property type="component" value="Unplaced"/>
</dbReference>
<dbReference type="FunFam" id="3.30.160.60:FF:001772">
    <property type="entry name" value="Uncharacterized protein"/>
    <property type="match status" value="1"/>
</dbReference>
<dbReference type="FunFam" id="3.30.160.60:FF:000116">
    <property type="entry name" value="Zinc finger protein 107"/>
    <property type="match status" value="1"/>
</dbReference>
<feature type="domain" description="SCAN box" evidence="13">
    <location>
        <begin position="46"/>
        <end position="124"/>
    </location>
</feature>
<evidence type="ECO:0000256" key="8">
    <source>
        <dbReference type="ARBA" id="ARBA00023125"/>
    </source>
</evidence>
<dbReference type="CDD" id="cd07765">
    <property type="entry name" value="KRAB_A-box"/>
    <property type="match status" value="1"/>
</dbReference>
<evidence type="ECO:0000256" key="6">
    <source>
        <dbReference type="ARBA" id="ARBA00022833"/>
    </source>
</evidence>
<feature type="domain" description="C2H2-type" evidence="12">
    <location>
        <begin position="542"/>
        <end position="569"/>
    </location>
</feature>
<feature type="domain" description="C2H2-type" evidence="12">
    <location>
        <begin position="626"/>
        <end position="653"/>
    </location>
</feature>
<feature type="domain" description="C2H2-type" evidence="12">
    <location>
        <begin position="710"/>
        <end position="737"/>
    </location>
</feature>
<keyword evidence="4" id="KW-0677">Repeat</keyword>
<reference evidence="16" key="1">
    <citation type="submission" date="2025-08" db="UniProtKB">
        <authorList>
            <consortium name="RefSeq"/>
        </authorList>
    </citation>
    <scope>IDENTIFICATION</scope>
    <source>
        <tissue evidence="16">Liver</tissue>
    </source>
</reference>
<dbReference type="RefSeq" id="XP_007444678.1">
    <property type="nucleotide sequence ID" value="XM_007444616.3"/>
</dbReference>
<dbReference type="PANTHER" id="PTHR16515:SF57">
    <property type="entry name" value="ZINC FINGER PROTEIN 154-LIKE"/>
    <property type="match status" value="1"/>
</dbReference>
<sequence>MNGGRPVWEGAAVCPPPLCRESSAIVPEGARQKVQNEGTIGFGAKRQSFREFRYQDAEGPRGLCSRLHHFCNQWLNPEKHTKAQMLDLVVLEQFLAILPPEMGNWVQECGAETSSQAVALAEGFLLSQAEEKERGEMQLQVEASFLGLIAEPPEPRRNPVNLGHNYFLGDISPKDLSQDVTPVPENRVIYQLVVGETSPLSGEAETDVGLPVQDPISFKELSVCFTKEEWELLDPDQKALHGEVMLEMSRNVASLAGNEQKNEIYQEPGVTPLQVFKVEVREETFSNQEQPKGEVRIQLNDQQKIHPPPLCLEIYDLLTQEDLNGKRTGECLGCDEILEEQSKLSNLCEWRQERNWYNESFPPHWRDAMGERAFERKDYENSFNYASKLISHKRNHSGENPYKCIVCGKSFTRNDKLIAHIRIHTGEKPYKCMECGKSFTRNDILISHKRIHTKEKPYKCMECGKSYSHSKSLISHESIHKGEKPYQCMECGKSFGQCSSLIYHKRIHTGEKPYKCMECGKSFTRNDTLISHKRIHTGEKPFKCLECGKSYSHSRSLISHETIHKREKPYQCMECGKSFSRCNSLTSHKRIHTGEKPYKCMECGKSFNHSSNLRTHKSIHKGEKPHKCMECGKSFTRSTDLTSHKRIHTGEKPYKCMECGKSFTHSNTLTSHKTIHTGEKSYKCMECGKSFSTNSSLTSHKRIHTGEKPYKCMDCGKSFRTSSYLTYHKRIHTGEKPYQCMECGKRFNHPSTLASHKTIHTRERQYKCLECGMCFTQSCHLTSHKRSTMGFNYINA</sequence>
<dbReference type="FunFam" id="1.10.4020.10:FF:000005">
    <property type="entry name" value="Uncharacterized protein"/>
    <property type="match status" value="1"/>
</dbReference>
<feature type="domain" description="C2H2-type" evidence="12">
    <location>
        <begin position="430"/>
        <end position="457"/>
    </location>
</feature>
<evidence type="ECO:0000256" key="10">
    <source>
        <dbReference type="ARBA" id="ARBA00023242"/>
    </source>
</evidence>
<keyword evidence="6" id="KW-0862">Zinc</keyword>
<gene>
    <name evidence="16" type="primary">LOC103060677</name>
</gene>
<dbReference type="SUPFAM" id="SSF47353">
    <property type="entry name" value="Retrovirus capsid dimerization domain-like"/>
    <property type="match status" value="1"/>
</dbReference>
<keyword evidence="7" id="KW-0805">Transcription regulation</keyword>
<dbReference type="PROSITE" id="PS50805">
    <property type="entry name" value="KRAB"/>
    <property type="match status" value="1"/>
</dbReference>
<evidence type="ECO:0000256" key="9">
    <source>
        <dbReference type="ARBA" id="ARBA00023163"/>
    </source>
</evidence>
<evidence type="ECO:0000256" key="7">
    <source>
        <dbReference type="ARBA" id="ARBA00023015"/>
    </source>
</evidence>
<dbReference type="Gene3D" id="6.10.140.140">
    <property type="match status" value="1"/>
</dbReference>